<dbReference type="SUPFAM" id="SSF51905">
    <property type="entry name" value="FAD/NAD(P)-binding domain"/>
    <property type="match status" value="1"/>
</dbReference>
<dbReference type="Gene3D" id="3.50.50.60">
    <property type="entry name" value="FAD/NAD(P)-binding domain"/>
    <property type="match status" value="1"/>
</dbReference>
<sequence length="449" mass="49991">MSLQKSIEHILNDPQALTALKALGAAASVAALYKLAGYILRELVLVPKLTILRDVEDLHKPRKGPKIPGRAVICGGSVGGMLAAAVCADHFDSVLIVEPEAWANDHGFKIPEKRTYRTTSDGYQAVVQLRTRVMQYFVGNFLQPPSYMALSRLFPNFPELLDYFDLSPTLAVMRINLRYGGIYFEDPHRDADDKKALTLGITREATETLIRRSLRLSRPNVTFKTGTVTRFIREGDRLGGVVVRTEAGEVEEWADFIVDASGPTQLGFTKALSSAGFPVSSDLRVEYNPNMRYGTAIWTLSEHVRVNWPVPGGYELGLILNMTPDPETGESRAFYIANMEGNQMLITTGGWNGARSPHSVAELRTYVKSLYGQENLPDWAWTLLDFLEEHEDECLPFHAEAKVGPLNWIRWHQAKSLPPNFVAIGDAIMKLNPVYGETTSSQSRCFSLT</sequence>
<protein>
    <recommendedName>
        <fullName evidence="3">FAD-binding domain-containing protein</fullName>
    </recommendedName>
</protein>
<reference evidence="2" key="2">
    <citation type="submission" date="2015-01" db="EMBL/GenBank/DDBJ databases">
        <title>Evolutionary Origins and Diversification of the Mycorrhizal Mutualists.</title>
        <authorList>
            <consortium name="DOE Joint Genome Institute"/>
            <consortium name="Mycorrhizal Genomics Consortium"/>
            <person name="Kohler A."/>
            <person name="Kuo A."/>
            <person name="Nagy L.G."/>
            <person name="Floudas D."/>
            <person name="Copeland A."/>
            <person name="Barry K.W."/>
            <person name="Cichocki N."/>
            <person name="Veneault-Fourrey C."/>
            <person name="LaButti K."/>
            <person name="Lindquist E.A."/>
            <person name="Lipzen A."/>
            <person name="Lundell T."/>
            <person name="Morin E."/>
            <person name="Murat C."/>
            <person name="Riley R."/>
            <person name="Ohm R."/>
            <person name="Sun H."/>
            <person name="Tunlid A."/>
            <person name="Henrissat B."/>
            <person name="Grigoriev I.V."/>
            <person name="Hibbett D.S."/>
            <person name="Martin F."/>
        </authorList>
    </citation>
    <scope>NUCLEOTIDE SEQUENCE [LARGE SCALE GENOMIC DNA]</scope>
    <source>
        <strain evidence="2">MUT 4182</strain>
    </source>
</reference>
<proteinExistence type="predicted"/>
<evidence type="ECO:0000313" key="1">
    <source>
        <dbReference type="EMBL" id="KIO18264.1"/>
    </source>
</evidence>
<reference evidence="1 2" key="1">
    <citation type="submission" date="2014-04" db="EMBL/GenBank/DDBJ databases">
        <authorList>
            <consortium name="DOE Joint Genome Institute"/>
            <person name="Kuo A."/>
            <person name="Girlanda M."/>
            <person name="Perotto S."/>
            <person name="Kohler A."/>
            <person name="Nagy L.G."/>
            <person name="Floudas D."/>
            <person name="Copeland A."/>
            <person name="Barry K.W."/>
            <person name="Cichocki N."/>
            <person name="Veneault-Fourrey C."/>
            <person name="LaButti K."/>
            <person name="Lindquist E.A."/>
            <person name="Lipzen A."/>
            <person name="Lundell T."/>
            <person name="Morin E."/>
            <person name="Murat C."/>
            <person name="Sun H."/>
            <person name="Tunlid A."/>
            <person name="Henrissat B."/>
            <person name="Grigoriev I.V."/>
            <person name="Hibbett D.S."/>
            <person name="Martin F."/>
            <person name="Nordberg H.P."/>
            <person name="Cantor M.N."/>
            <person name="Hua S.X."/>
        </authorList>
    </citation>
    <scope>NUCLEOTIDE SEQUENCE [LARGE SCALE GENOMIC DNA]</scope>
    <source>
        <strain evidence="1 2">MUT 4182</strain>
    </source>
</reference>
<evidence type="ECO:0000313" key="2">
    <source>
        <dbReference type="Proteomes" id="UP000054248"/>
    </source>
</evidence>
<accession>A0A0C3Q5F1</accession>
<dbReference type="OrthoDB" id="10051892at2759"/>
<keyword evidence="2" id="KW-1185">Reference proteome</keyword>
<name>A0A0C3Q5F1_9AGAM</name>
<gene>
    <name evidence="1" type="ORF">M407DRAFT_32070</name>
</gene>
<dbReference type="InterPro" id="IPR036188">
    <property type="entry name" value="FAD/NAD-bd_sf"/>
</dbReference>
<dbReference type="EMBL" id="KN823300">
    <property type="protein sequence ID" value="KIO18264.1"/>
    <property type="molecule type" value="Genomic_DNA"/>
</dbReference>
<evidence type="ECO:0008006" key="3">
    <source>
        <dbReference type="Google" id="ProtNLM"/>
    </source>
</evidence>
<dbReference type="HOGENOM" id="CLU_025587_1_0_1"/>
<dbReference type="AlphaFoldDB" id="A0A0C3Q5F1"/>
<dbReference type="Proteomes" id="UP000054248">
    <property type="component" value="Unassembled WGS sequence"/>
</dbReference>
<organism evidence="1 2">
    <name type="scientific">Tulasnella calospora MUT 4182</name>
    <dbReference type="NCBI Taxonomy" id="1051891"/>
    <lineage>
        <taxon>Eukaryota</taxon>
        <taxon>Fungi</taxon>
        <taxon>Dikarya</taxon>
        <taxon>Basidiomycota</taxon>
        <taxon>Agaricomycotina</taxon>
        <taxon>Agaricomycetes</taxon>
        <taxon>Cantharellales</taxon>
        <taxon>Tulasnellaceae</taxon>
        <taxon>Tulasnella</taxon>
    </lineage>
</organism>